<feature type="compositionally biased region" description="Acidic residues" evidence="1">
    <location>
        <begin position="179"/>
        <end position="189"/>
    </location>
</feature>
<feature type="compositionally biased region" description="Basic and acidic residues" evidence="1">
    <location>
        <begin position="190"/>
        <end position="208"/>
    </location>
</feature>
<feature type="compositionally biased region" description="Basic residues" evidence="1">
    <location>
        <begin position="74"/>
        <end position="85"/>
    </location>
</feature>
<reference evidence="3" key="1">
    <citation type="journal article" date="2011" name="Genome Biol.">
        <title>Comparative and functional genomics provide insights into the pathogenicity of dermatophytic fungi.</title>
        <authorList>
            <person name="Burmester A."/>
            <person name="Shelest E."/>
            <person name="Gloeckner G."/>
            <person name="Heddergott C."/>
            <person name="Schindler S."/>
            <person name="Staib P."/>
            <person name="Heidel A."/>
            <person name="Felder M."/>
            <person name="Petzold A."/>
            <person name="Szafranski K."/>
            <person name="Feuermann M."/>
            <person name="Pedruzzi I."/>
            <person name="Priebe S."/>
            <person name="Groth M."/>
            <person name="Winkler R."/>
            <person name="Li W."/>
            <person name="Kniemeyer O."/>
            <person name="Schroeckh V."/>
            <person name="Hertweck C."/>
            <person name="Hube B."/>
            <person name="White T.C."/>
            <person name="Platzer M."/>
            <person name="Guthke R."/>
            <person name="Heitman J."/>
            <person name="Woestemeyer J."/>
            <person name="Zipfel P.F."/>
            <person name="Monod M."/>
            <person name="Brakhage A.A."/>
        </authorList>
    </citation>
    <scope>NUCLEOTIDE SEQUENCE [LARGE SCALE GENOMIC DNA]</scope>
    <source>
        <strain evidence="3">HKI 0517</strain>
    </source>
</reference>
<feature type="compositionally biased region" description="Acidic residues" evidence="1">
    <location>
        <begin position="267"/>
        <end position="278"/>
    </location>
</feature>
<proteinExistence type="predicted"/>
<feature type="region of interest" description="Disordered" evidence="1">
    <location>
        <begin position="164"/>
        <end position="304"/>
    </location>
</feature>
<evidence type="ECO:0000313" key="2">
    <source>
        <dbReference type="EMBL" id="EFE39826.1"/>
    </source>
</evidence>
<dbReference type="Gene3D" id="6.10.250.1050">
    <property type="match status" value="1"/>
</dbReference>
<dbReference type="PANTHER" id="PTHR12398:SF20">
    <property type="entry name" value="PROTEIN PHOSPHATASE 1 REGULATORY INHIBITOR SUBUNIT 2"/>
    <property type="match status" value="1"/>
</dbReference>
<dbReference type="GO" id="GO:0009966">
    <property type="term" value="P:regulation of signal transduction"/>
    <property type="evidence" value="ECO:0007669"/>
    <property type="project" value="InterPro"/>
</dbReference>
<name>D4DE97_TRIVH</name>
<dbReference type="HOGENOM" id="CLU_070379_0_0_1"/>
<sequence length="304" mass="34001">MSTMQEQTSAAAHHEHETAPRPKANPVPGILKSPVSISTVTPSADPSLMSLSPLENKELTMQNTMQNAGVGVKQRARASSHRKSTSSRASNGDEATENSPRLKWDEANLYLTEQERTSTMKIDEPKTPYVPHYDYNEENDDMDLGEDDVGFHVEGVVVDELDMNKAKSKSKSKSRADDIPDLELGDPEEDTWKDVRASEADRIVRERSLSFGSTGSKKRVVVGGDDKDEHDPTQEEAQKHHDFEEKRKKHYEMGNIKNLLGHPEKIDVDEDEDEDEDEDKAHAGAPRQPPAVPKIPEQYAKQSH</sequence>
<dbReference type="OrthoDB" id="551302at2759"/>
<feature type="compositionally biased region" description="Acidic residues" evidence="1">
    <location>
        <begin position="136"/>
        <end position="147"/>
    </location>
</feature>
<keyword evidence="3" id="KW-1185">Reference proteome</keyword>
<dbReference type="RefSeq" id="XP_003020444.1">
    <property type="nucleotide sequence ID" value="XM_003020398.1"/>
</dbReference>
<feature type="region of interest" description="Disordered" evidence="1">
    <location>
        <begin position="1"/>
        <end position="147"/>
    </location>
</feature>
<comment type="caution">
    <text evidence="2">The sequence shown here is derived from an EMBL/GenBank/DDBJ whole genome shotgun (WGS) entry which is preliminary data.</text>
</comment>
<evidence type="ECO:0008006" key="4">
    <source>
        <dbReference type="Google" id="ProtNLM"/>
    </source>
</evidence>
<feature type="compositionally biased region" description="Basic and acidic residues" evidence="1">
    <location>
        <begin position="113"/>
        <end position="126"/>
    </location>
</feature>
<feature type="compositionally biased region" description="Polar residues" evidence="1">
    <location>
        <begin position="35"/>
        <end position="44"/>
    </location>
</feature>
<evidence type="ECO:0000256" key="1">
    <source>
        <dbReference type="SAM" id="MobiDB-lite"/>
    </source>
</evidence>
<feature type="compositionally biased region" description="Basic and acidic residues" evidence="1">
    <location>
        <begin position="224"/>
        <end position="246"/>
    </location>
</feature>
<dbReference type="KEGG" id="tve:TRV_05464"/>
<dbReference type="GeneID" id="9584186"/>
<dbReference type="GO" id="GO:0004864">
    <property type="term" value="F:protein phosphatase inhibitor activity"/>
    <property type="evidence" value="ECO:0007669"/>
    <property type="project" value="InterPro"/>
</dbReference>
<protein>
    <recommendedName>
        <fullName evidence="4">Glc8 protein</fullName>
    </recommendedName>
</protein>
<dbReference type="InterPro" id="IPR007062">
    <property type="entry name" value="PPI-2"/>
</dbReference>
<accession>D4DE97</accession>
<dbReference type="AlphaFoldDB" id="D4DE97"/>
<dbReference type="EMBL" id="ACYE01000288">
    <property type="protein sequence ID" value="EFE39826.1"/>
    <property type="molecule type" value="Genomic_DNA"/>
</dbReference>
<evidence type="ECO:0000313" key="3">
    <source>
        <dbReference type="Proteomes" id="UP000008383"/>
    </source>
</evidence>
<gene>
    <name evidence="2" type="ORF">TRV_05464</name>
</gene>
<organism evidence="2 3">
    <name type="scientific">Trichophyton verrucosum (strain HKI 0517)</name>
    <dbReference type="NCBI Taxonomy" id="663202"/>
    <lineage>
        <taxon>Eukaryota</taxon>
        <taxon>Fungi</taxon>
        <taxon>Dikarya</taxon>
        <taxon>Ascomycota</taxon>
        <taxon>Pezizomycotina</taxon>
        <taxon>Eurotiomycetes</taxon>
        <taxon>Eurotiomycetidae</taxon>
        <taxon>Onygenales</taxon>
        <taxon>Arthrodermataceae</taxon>
        <taxon>Trichophyton</taxon>
    </lineage>
</organism>
<dbReference type="Proteomes" id="UP000008383">
    <property type="component" value="Unassembled WGS sequence"/>
</dbReference>
<dbReference type="PANTHER" id="PTHR12398">
    <property type="entry name" value="PROTEIN PHOSPHATASE INHIBITOR"/>
    <property type="match status" value="1"/>
</dbReference>
<dbReference type="Pfam" id="PF04979">
    <property type="entry name" value="IPP-2"/>
    <property type="match status" value="1"/>
</dbReference>